<reference evidence="8 9" key="1">
    <citation type="journal article" date="2019" name="Int. J. Syst. Evol. Microbiol.">
        <title>The Global Catalogue of Microorganisms (GCM) 10K type strain sequencing project: providing services to taxonomists for standard genome sequencing and annotation.</title>
        <authorList>
            <consortium name="The Broad Institute Genomics Platform"/>
            <consortium name="The Broad Institute Genome Sequencing Center for Infectious Disease"/>
            <person name="Wu L."/>
            <person name="Ma J."/>
        </authorList>
    </citation>
    <scope>NUCLEOTIDE SEQUENCE [LARGE SCALE GENOMIC DNA]</scope>
    <source>
        <strain evidence="8 9">JCM 16009</strain>
    </source>
</reference>
<accession>A0ABN2NB40</accession>
<feature type="transmembrane region" description="Helical" evidence="7">
    <location>
        <begin position="381"/>
        <end position="408"/>
    </location>
</feature>
<sequence>MSTRPSTLALLPLSPEVATARSGPALGARTHHAVHGLADVHPRLSARPAGRRGIGRAGIAGIAALLLLGAAAVAAPRLTAVVVAGVLIAAYAAATGYKLLLVRRAVADDPTIHVSDDDARAATDLPVYTVLVPAYQEPEVVGQLVGALAALEYPADRLEVLLLLEEDDVETRAAAERVIPGTPVRIVVVPPSEPRTKPKACNFGLTEARGEFVTIYDAEDRPDPLQLRRAVVAFRRGGEDLACLQARLSYHNADQNLLTRWFTLEYDVWFRWLLPGLMATRAPIPLGGTSNHIRRDVLVGMGGWDAWNVTEDADLGVRLARHGWATAMLGSTTLEEANSDAINWVKQRSRWYKGYLQSVLVALREPRELYRAIGARGIAGLLLFVLATPVLALLNPVFWFLTALWWVAEPPFVESLFPPVTFYLGSAVWIIGVLAAIHTGIAISRVAGKPWLAPAALLVPLYWVLMSLAAAKAVLQLAFRPSYWEKTTHGLDASPSSIATVPSGSTS</sequence>
<dbReference type="RefSeq" id="WP_344420710.1">
    <property type="nucleotide sequence ID" value="NZ_BAAAQK010000018.1"/>
</dbReference>
<evidence type="ECO:0000256" key="7">
    <source>
        <dbReference type="SAM" id="Phobius"/>
    </source>
</evidence>
<comment type="subcellular location">
    <subcellularLocation>
        <location evidence="1">Membrane</location>
        <topology evidence="1">Multi-pass membrane protein</topology>
    </subcellularLocation>
</comment>
<dbReference type="InterPro" id="IPR050321">
    <property type="entry name" value="Glycosyltr_2/OpgH_subfam"/>
</dbReference>
<gene>
    <name evidence="8" type="ORF">GCM10009836_46180</name>
</gene>
<name>A0ABN2NB40_9PSEU</name>
<dbReference type="EMBL" id="BAAAQK010000018">
    <property type="protein sequence ID" value="GAA1860792.1"/>
    <property type="molecule type" value="Genomic_DNA"/>
</dbReference>
<feature type="transmembrane region" description="Helical" evidence="7">
    <location>
        <begin position="80"/>
        <end position="100"/>
    </location>
</feature>
<evidence type="ECO:0000256" key="2">
    <source>
        <dbReference type="ARBA" id="ARBA00022676"/>
    </source>
</evidence>
<evidence type="ECO:0000256" key="4">
    <source>
        <dbReference type="ARBA" id="ARBA00022692"/>
    </source>
</evidence>
<dbReference type="SUPFAM" id="SSF53448">
    <property type="entry name" value="Nucleotide-diphospho-sugar transferases"/>
    <property type="match status" value="1"/>
</dbReference>
<keyword evidence="3" id="KW-0808">Transferase</keyword>
<protein>
    <submittedName>
        <fullName evidence="8">Glycosyltransferase</fullName>
    </submittedName>
</protein>
<organism evidence="8 9">
    <name type="scientific">Pseudonocardia ailaonensis</name>
    <dbReference type="NCBI Taxonomy" id="367279"/>
    <lineage>
        <taxon>Bacteria</taxon>
        <taxon>Bacillati</taxon>
        <taxon>Actinomycetota</taxon>
        <taxon>Actinomycetes</taxon>
        <taxon>Pseudonocardiales</taxon>
        <taxon>Pseudonocardiaceae</taxon>
        <taxon>Pseudonocardia</taxon>
    </lineage>
</organism>
<feature type="transmembrane region" description="Helical" evidence="7">
    <location>
        <begin position="53"/>
        <end position="74"/>
    </location>
</feature>
<dbReference type="Pfam" id="PF13641">
    <property type="entry name" value="Glyco_tranf_2_3"/>
    <property type="match status" value="1"/>
</dbReference>
<evidence type="ECO:0000313" key="9">
    <source>
        <dbReference type="Proteomes" id="UP001500449"/>
    </source>
</evidence>
<keyword evidence="5 7" id="KW-1133">Transmembrane helix</keyword>
<evidence type="ECO:0000313" key="8">
    <source>
        <dbReference type="EMBL" id="GAA1860792.1"/>
    </source>
</evidence>
<dbReference type="PANTHER" id="PTHR43867">
    <property type="entry name" value="CELLULOSE SYNTHASE CATALYTIC SUBUNIT A [UDP-FORMING]"/>
    <property type="match status" value="1"/>
</dbReference>
<comment type="caution">
    <text evidence="8">The sequence shown here is derived from an EMBL/GenBank/DDBJ whole genome shotgun (WGS) entry which is preliminary data.</text>
</comment>
<dbReference type="Gene3D" id="3.90.550.10">
    <property type="entry name" value="Spore Coat Polysaccharide Biosynthesis Protein SpsA, Chain A"/>
    <property type="match status" value="1"/>
</dbReference>
<keyword evidence="4 7" id="KW-0812">Transmembrane</keyword>
<keyword evidence="9" id="KW-1185">Reference proteome</keyword>
<keyword evidence="2" id="KW-0328">Glycosyltransferase</keyword>
<proteinExistence type="predicted"/>
<dbReference type="Proteomes" id="UP001500449">
    <property type="component" value="Unassembled WGS sequence"/>
</dbReference>
<evidence type="ECO:0000256" key="6">
    <source>
        <dbReference type="ARBA" id="ARBA00023136"/>
    </source>
</evidence>
<evidence type="ECO:0000256" key="3">
    <source>
        <dbReference type="ARBA" id="ARBA00022679"/>
    </source>
</evidence>
<feature type="transmembrane region" description="Helical" evidence="7">
    <location>
        <begin position="420"/>
        <end position="443"/>
    </location>
</feature>
<evidence type="ECO:0000256" key="5">
    <source>
        <dbReference type="ARBA" id="ARBA00022989"/>
    </source>
</evidence>
<evidence type="ECO:0000256" key="1">
    <source>
        <dbReference type="ARBA" id="ARBA00004141"/>
    </source>
</evidence>
<dbReference type="InterPro" id="IPR029044">
    <property type="entry name" value="Nucleotide-diphossugar_trans"/>
</dbReference>
<keyword evidence="6 7" id="KW-0472">Membrane</keyword>
<dbReference type="PANTHER" id="PTHR43867:SF2">
    <property type="entry name" value="CELLULOSE SYNTHASE CATALYTIC SUBUNIT A [UDP-FORMING]"/>
    <property type="match status" value="1"/>
</dbReference>
<feature type="transmembrane region" description="Helical" evidence="7">
    <location>
        <begin position="455"/>
        <end position="479"/>
    </location>
</feature>